<dbReference type="SUPFAM" id="SSF82171">
    <property type="entry name" value="DPP6 N-terminal domain-like"/>
    <property type="match status" value="2"/>
</dbReference>
<evidence type="ECO:0000313" key="11">
    <source>
        <dbReference type="Proteomes" id="UP001229955"/>
    </source>
</evidence>
<protein>
    <recommendedName>
        <fullName evidence="1">non-specific serine/threonine protein kinase</fullName>
        <ecNumber evidence="1">2.7.11.1</ecNumber>
    </recommendedName>
</protein>
<keyword evidence="6 7" id="KW-0067">ATP-binding</keyword>
<dbReference type="EMBL" id="CP130613">
    <property type="protein sequence ID" value="WKW13865.1"/>
    <property type="molecule type" value="Genomic_DNA"/>
</dbReference>
<evidence type="ECO:0000256" key="1">
    <source>
        <dbReference type="ARBA" id="ARBA00012513"/>
    </source>
</evidence>
<dbReference type="CDD" id="cd14014">
    <property type="entry name" value="STKc_PknB_like"/>
    <property type="match status" value="1"/>
</dbReference>
<dbReference type="InterPro" id="IPR011659">
    <property type="entry name" value="WD40"/>
</dbReference>
<dbReference type="Gene3D" id="2.120.10.60">
    <property type="entry name" value="Tricorn protease N-terminal domain"/>
    <property type="match status" value="1"/>
</dbReference>
<accession>A0AA49JS47</accession>
<proteinExistence type="predicted"/>
<dbReference type="Gene3D" id="3.30.200.20">
    <property type="entry name" value="Phosphorylase Kinase, domain 1"/>
    <property type="match status" value="1"/>
</dbReference>
<dbReference type="PROSITE" id="PS50011">
    <property type="entry name" value="PROTEIN_KINASE_DOM"/>
    <property type="match status" value="1"/>
</dbReference>
<evidence type="ECO:0000313" key="10">
    <source>
        <dbReference type="EMBL" id="WKW13865.1"/>
    </source>
</evidence>
<dbReference type="GO" id="GO:0004674">
    <property type="term" value="F:protein serine/threonine kinase activity"/>
    <property type="evidence" value="ECO:0007669"/>
    <property type="project" value="UniProtKB-KW"/>
</dbReference>
<keyword evidence="11" id="KW-1185">Reference proteome</keyword>
<feature type="binding site" evidence="7">
    <location>
        <position position="45"/>
    </location>
    <ligand>
        <name>ATP</name>
        <dbReference type="ChEBI" id="CHEBI:30616"/>
    </ligand>
</feature>
<evidence type="ECO:0000256" key="3">
    <source>
        <dbReference type="ARBA" id="ARBA00022679"/>
    </source>
</evidence>
<evidence type="ECO:0000313" key="9">
    <source>
        <dbReference type="EMBL" id="WKW10956.1"/>
    </source>
</evidence>
<evidence type="ECO:0000256" key="2">
    <source>
        <dbReference type="ARBA" id="ARBA00022527"/>
    </source>
</evidence>
<evidence type="ECO:0000256" key="4">
    <source>
        <dbReference type="ARBA" id="ARBA00022741"/>
    </source>
</evidence>
<dbReference type="Gene3D" id="2.120.10.30">
    <property type="entry name" value="TolB, C-terminal domain"/>
    <property type="match status" value="2"/>
</dbReference>
<dbReference type="FunFam" id="1.10.510.10:FF:000021">
    <property type="entry name" value="Serine/threonine protein kinase"/>
    <property type="match status" value="1"/>
</dbReference>
<dbReference type="EMBL" id="CP130612">
    <property type="protein sequence ID" value="WKW10956.1"/>
    <property type="molecule type" value="Genomic_DNA"/>
</dbReference>
<evidence type="ECO:0000256" key="7">
    <source>
        <dbReference type="PROSITE-ProRule" id="PRU10141"/>
    </source>
</evidence>
<dbReference type="PROSITE" id="PS00107">
    <property type="entry name" value="PROTEIN_KINASE_ATP"/>
    <property type="match status" value="1"/>
</dbReference>
<dbReference type="Pfam" id="PF07676">
    <property type="entry name" value="PD40"/>
    <property type="match status" value="4"/>
</dbReference>
<dbReference type="EC" id="2.7.11.1" evidence="1"/>
<dbReference type="GO" id="GO:0005524">
    <property type="term" value="F:ATP binding"/>
    <property type="evidence" value="ECO:0007669"/>
    <property type="project" value="UniProtKB-UniRule"/>
</dbReference>
<feature type="domain" description="Protein kinase" evidence="8">
    <location>
        <begin position="16"/>
        <end position="275"/>
    </location>
</feature>
<dbReference type="InterPro" id="IPR017441">
    <property type="entry name" value="Protein_kinase_ATP_BS"/>
</dbReference>
<name>A0AA49JS47_9BACT</name>
<organism evidence="9">
    <name type="scientific">Pseudogemmatithrix spongiicola</name>
    <dbReference type="NCBI Taxonomy" id="3062599"/>
    <lineage>
        <taxon>Bacteria</taxon>
        <taxon>Pseudomonadati</taxon>
        <taxon>Gemmatimonadota</taxon>
        <taxon>Gemmatimonadia</taxon>
        <taxon>Gemmatimonadales</taxon>
        <taxon>Gemmatimonadaceae</taxon>
        <taxon>Pseudogemmatithrix</taxon>
    </lineage>
</organism>
<dbReference type="AlphaFoldDB" id="A0AA49JS47"/>
<dbReference type="PANTHER" id="PTHR43289:SF6">
    <property type="entry name" value="SERINE_THREONINE-PROTEIN KINASE NEKL-3"/>
    <property type="match status" value="1"/>
</dbReference>
<dbReference type="InterPro" id="IPR008271">
    <property type="entry name" value="Ser/Thr_kinase_AS"/>
</dbReference>
<dbReference type="Proteomes" id="UP001229955">
    <property type="component" value="Chromosome"/>
</dbReference>
<dbReference type="SMART" id="SM00220">
    <property type="entry name" value="S_TKc"/>
    <property type="match status" value="1"/>
</dbReference>
<dbReference type="Gene3D" id="1.10.510.10">
    <property type="entry name" value="Transferase(Phosphotransferase) domain 1"/>
    <property type="match status" value="1"/>
</dbReference>
<dbReference type="PROSITE" id="PS00108">
    <property type="entry name" value="PROTEIN_KINASE_ST"/>
    <property type="match status" value="1"/>
</dbReference>
<accession>A0AA49JXT6</accession>
<keyword evidence="4 7" id="KW-0547">Nucleotide-binding</keyword>
<sequence length="876" mass="93305">MSEIPSALATALADRYRFERELGRGGMATVYLAQDLRHERQVAIKVLHAELGAVLGGERFLSEIKTTARLQHPHILPLLESGEAGGLLFYVMPLVTGETLRARLERERQLPIADALGIATEVADALAHAHAKGIIHRDIKPENILLQDGHALVADFGIALAVQSAGGARMTQTGLSLGTPQYMSPEQAMGERSIDARSDIYALAAVTYEMLAGEAPFTGPSVQAIVARVLSEEPRPLSAQRKAVPPAAEEAVFRALEKLPADRFASAKEFAAALNASEATGQRTGTRAVPQRRDWRVAALGVALVAAAGMAVAGWMRPRAESSTLLRYRLSADSVVEVRDWTGSIAISPDGKTIVRASGPGGPLLRRDRDALEFAPIAGTVGAQAPCFSPDGKQLAFFSNGRLVSTALDGGVVHVVLPDVPSPVACAWSDDGYLYLEEGVQSTLVRVAASGAADVEPVTLPDTARELTHSLPEALPGGRGLLFQVQLRDGQVSVAFTEGPGKPHRTLLAAVRARYLSSGHLVYTSADGRVWIVPFDLDAGALRGEPVAIGDGVPMTMLGPTDFAASRTGTVVYAEDPAGARRELIWVTRRGERSAVDSTWRGALVGPRLSPDGRMVAVTRQDGDDSQVWIVPLGAATPRRHTLGTARYEEPSWSPDGRSVSYLANEGSVAGVWRRALEGGAAPESLLVMERSISEQSWSPDGRTLVVRTTTPTPGAGDVLRLRPGVDRAAVPIVAGPRSEYTPSVSPDGRWLTYASNESGRLEVYVVPFPDPDGRKWQVSSAGGIAPTWSRRGNELFFLDLRGNMVATQVTTGAAFSVGESTVLFAAGDLATRAVSRRNYDVKADGQRFVMVRRAGGVMRAQMVVVEQAAAAIEGR</sequence>
<keyword evidence="2" id="KW-0723">Serine/threonine-protein kinase</keyword>
<keyword evidence="5 9" id="KW-0418">Kinase</keyword>
<dbReference type="Pfam" id="PF00069">
    <property type="entry name" value="Pkinase"/>
    <property type="match status" value="1"/>
</dbReference>
<dbReference type="InterPro" id="IPR011009">
    <property type="entry name" value="Kinase-like_dom_sf"/>
</dbReference>
<dbReference type="InterPro" id="IPR000719">
    <property type="entry name" value="Prot_kinase_dom"/>
</dbReference>
<dbReference type="InterPro" id="IPR011042">
    <property type="entry name" value="6-blade_b-propeller_TolB-like"/>
</dbReference>
<dbReference type="RefSeq" id="WP_367886666.1">
    <property type="nucleotide sequence ID" value="NZ_CP130612.1"/>
</dbReference>
<dbReference type="KEGG" id="pspc:Strain318_000189"/>
<evidence type="ECO:0000256" key="5">
    <source>
        <dbReference type="ARBA" id="ARBA00022777"/>
    </source>
</evidence>
<evidence type="ECO:0000256" key="6">
    <source>
        <dbReference type="ARBA" id="ARBA00022840"/>
    </source>
</evidence>
<dbReference type="SUPFAM" id="SSF56112">
    <property type="entry name" value="Protein kinase-like (PK-like)"/>
    <property type="match status" value="1"/>
</dbReference>
<gene>
    <name evidence="9" type="ORF">Strain138_000189</name>
    <name evidence="10" type="ORF">Strain318_000189</name>
</gene>
<reference evidence="9" key="1">
    <citation type="submission" date="2023-07" db="EMBL/GenBank/DDBJ databases">
        <authorList>
            <person name="Haufschild T."/>
            <person name="Kallscheuer N."/>
            <person name="Hammer J."/>
            <person name="Kohn T."/>
            <person name="Kabuu M."/>
            <person name="Jogler M."/>
            <person name="Wohfarth N."/>
            <person name="Heuer A."/>
            <person name="Rohde M."/>
            <person name="van Teeseling M.C.F."/>
            <person name="Jogler C."/>
        </authorList>
    </citation>
    <scope>NUCLEOTIDE SEQUENCE</scope>
    <source>
        <strain evidence="9">Strain 138</strain>
        <strain evidence="10">Strain 318</strain>
    </source>
</reference>
<evidence type="ECO:0000259" key="8">
    <source>
        <dbReference type="PROSITE" id="PS50011"/>
    </source>
</evidence>
<keyword evidence="3" id="KW-0808">Transferase</keyword>
<dbReference type="PANTHER" id="PTHR43289">
    <property type="entry name" value="MITOGEN-ACTIVATED PROTEIN KINASE KINASE KINASE 20-RELATED"/>
    <property type="match status" value="1"/>
</dbReference>